<evidence type="ECO:0000256" key="6">
    <source>
        <dbReference type="ARBA" id="ARBA00012912"/>
    </source>
</evidence>
<dbReference type="InterPro" id="IPR015421">
    <property type="entry name" value="PyrdxlP-dep_Trfase_major"/>
</dbReference>
<evidence type="ECO:0000256" key="23">
    <source>
        <dbReference type="ARBA" id="ARBA00030204"/>
    </source>
</evidence>
<comment type="cofactor">
    <cofactor evidence="1">
        <name>pyridoxal 5'-phosphate</name>
        <dbReference type="ChEBI" id="CHEBI:597326"/>
    </cofactor>
</comment>
<dbReference type="AlphaFoldDB" id="A0A6I8SUI3"/>
<comment type="similarity">
    <text evidence="3">Belongs to the class-III pyridoxal-phosphate-dependent aminotransferase family.</text>
</comment>
<reference evidence="29" key="1">
    <citation type="journal article" date="2010" name="Science">
        <title>The genome of the Western clawed frog Xenopus tropicalis.</title>
        <authorList>
            <person name="Hellsten U."/>
            <person name="Harland R.M."/>
            <person name="Gilchrist M.J."/>
            <person name="Hendrix D."/>
            <person name="Jurka J."/>
            <person name="Kapitonov V."/>
            <person name="Ovcharenko I."/>
            <person name="Putnam N.H."/>
            <person name="Shu S."/>
            <person name="Taher L."/>
            <person name="Blitz I.L."/>
            <person name="Blumberg B."/>
            <person name="Dichmann D.S."/>
            <person name="Dubchak I."/>
            <person name="Amaya E."/>
            <person name="Detter J.C."/>
            <person name="Fletcher R."/>
            <person name="Gerhard D.S."/>
            <person name="Goodstein D."/>
            <person name="Graves T."/>
            <person name="Grigoriev I.V."/>
            <person name="Grimwood J."/>
            <person name="Kawashima T."/>
            <person name="Lindquist E."/>
            <person name="Lucas S.M."/>
            <person name="Mead P.E."/>
            <person name="Mitros T."/>
            <person name="Ogino H."/>
            <person name="Ohta Y."/>
            <person name="Poliakov A.V."/>
            <person name="Pollet N."/>
            <person name="Robert J."/>
            <person name="Salamov A."/>
            <person name="Sater A.K."/>
            <person name="Schmutz J."/>
            <person name="Terry A."/>
            <person name="Vize P.D."/>
            <person name="Warren W.C."/>
            <person name="Wells D."/>
            <person name="Wills A."/>
            <person name="Wilson R.K."/>
            <person name="Zimmerman L.B."/>
            <person name="Zorn A.M."/>
            <person name="Grainger R."/>
            <person name="Grammer T."/>
            <person name="Khokha M.K."/>
            <person name="Richardson P.M."/>
            <person name="Rokhsar D.S."/>
        </authorList>
    </citation>
    <scope>NUCLEOTIDE SEQUENCE [LARGE SCALE GENOMIC DNA]</scope>
    <source>
        <strain evidence="29">Nigerian</strain>
    </source>
</reference>
<gene>
    <name evidence="29" type="primary">abat</name>
</gene>
<dbReference type="InterPro" id="IPR019410">
    <property type="entry name" value="Methyltransf_16"/>
</dbReference>
<dbReference type="SUPFAM" id="SSF53383">
    <property type="entry name" value="PLP-dependent transferases"/>
    <property type="match status" value="1"/>
</dbReference>
<dbReference type="Gene3D" id="3.40.50.150">
    <property type="entry name" value="Vaccinia Virus protein VP39"/>
    <property type="match status" value="1"/>
</dbReference>
<dbReference type="GO" id="GO:0009448">
    <property type="term" value="P:gamma-aminobutyric acid metabolic process"/>
    <property type="evidence" value="ECO:0007669"/>
    <property type="project" value="InterPro"/>
</dbReference>
<dbReference type="GO" id="GO:0008168">
    <property type="term" value="F:methyltransferase activity"/>
    <property type="evidence" value="ECO:0007669"/>
    <property type="project" value="UniProtKB-KW"/>
</dbReference>
<dbReference type="InParanoid" id="A0A6I8SUI3"/>
<evidence type="ECO:0000256" key="3">
    <source>
        <dbReference type="ARBA" id="ARBA00008954"/>
    </source>
</evidence>
<dbReference type="GO" id="GO:0032259">
    <property type="term" value="P:methylation"/>
    <property type="evidence" value="ECO:0007669"/>
    <property type="project" value="UniProtKB-KW"/>
</dbReference>
<keyword evidence="12" id="KW-0479">Metal-binding</keyword>
<evidence type="ECO:0000256" key="8">
    <source>
        <dbReference type="ARBA" id="ARBA00022576"/>
    </source>
</evidence>
<keyword evidence="15" id="KW-0809">Transit peptide</keyword>
<organism evidence="29">
    <name type="scientific">Xenopus tropicalis</name>
    <name type="common">Western clawed frog</name>
    <name type="synonym">Silurana tropicalis</name>
    <dbReference type="NCBI Taxonomy" id="8364"/>
    <lineage>
        <taxon>Eukaryota</taxon>
        <taxon>Metazoa</taxon>
        <taxon>Chordata</taxon>
        <taxon>Craniata</taxon>
        <taxon>Vertebrata</taxon>
        <taxon>Euteleostomi</taxon>
        <taxon>Amphibia</taxon>
        <taxon>Batrachia</taxon>
        <taxon>Anura</taxon>
        <taxon>Pipoidea</taxon>
        <taxon>Pipidae</taxon>
        <taxon>Xenopodinae</taxon>
        <taxon>Xenopus</taxon>
        <taxon>Silurana</taxon>
    </lineage>
</organism>
<evidence type="ECO:0000256" key="10">
    <source>
        <dbReference type="ARBA" id="ARBA00022679"/>
    </source>
</evidence>
<keyword evidence="18" id="KW-0411">Iron-sulfur</keyword>
<dbReference type="GO" id="GO:0051536">
    <property type="term" value="F:iron-sulfur cluster binding"/>
    <property type="evidence" value="ECO:0007669"/>
    <property type="project" value="UniProtKB-KW"/>
</dbReference>
<dbReference type="Bgee" id="ENSXETG00000008691">
    <property type="expression patterns" value="Expressed in mesonephros and 13 other cell types or tissues"/>
</dbReference>
<feature type="compositionally biased region" description="Polar residues" evidence="28">
    <location>
        <begin position="70"/>
        <end position="81"/>
    </location>
</feature>
<comment type="function">
    <text evidence="21">Catalyzes the conversion of gamma-aminobutyrate and L-beta-aminoisobutyrate to succinate semialdehyde and methylmalonate semialdehyde, respectively. Can also convert delta-aminovalerate and beta-alanine.</text>
</comment>
<keyword evidence="17" id="KW-0408">Iron</keyword>
<evidence type="ECO:0000256" key="4">
    <source>
        <dbReference type="ARBA" id="ARBA00011748"/>
    </source>
</evidence>
<dbReference type="InterPro" id="IPR004631">
    <property type="entry name" value="4NH2But_aminotransferase_euk"/>
</dbReference>
<dbReference type="GO" id="GO:0030170">
    <property type="term" value="F:pyridoxal phosphate binding"/>
    <property type="evidence" value="ECO:0007669"/>
    <property type="project" value="InterPro"/>
</dbReference>
<dbReference type="PANTHER" id="PTHR43206">
    <property type="entry name" value="AMINOTRANSFERASE"/>
    <property type="match status" value="1"/>
</dbReference>
<evidence type="ECO:0000256" key="7">
    <source>
        <dbReference type="ARBA" id="ARBA00015937"/>
    </source>
</evidence>
<reference evidence="29" key="2">
    <citation type="submission" date="2020-05" db="UniProtKB">
        <authorList>
            <consortium name="Ensembl"/>
        </authorList>
    </citation>
    <scope>IDENTIFICATION</scope>
</reference>
<dbReference type="GO" id="GO:0046872">
    <property type="term" value="F:metal ion binding"/>
    <property type="evidence" value="ECO:0007669"/>
    <property type="project" value="UniProtKB-KW"/>
</dbReference>
<keyword evidence="14" id="KW-0663">Pyridoxal phosphate</keyword>
<keyword evidence="10" id="KW-0808">Transferase</keyword>
<evidence type="ECO:0000256" key="13">
    <source>
        <dbReference type="ARBA" id="ARBA00022867"/>
    </source>
</evidence>
<dbReference type="InterPro" id="IPR015422">
    <property type="entry name" value="PyrdxlP-dep_Trfase_small"/>
</dbReference>
<dbReference type="GO" id="GO:0034386">
    <property type="term" value="F:4-aminobutyrate:2-oxoglutarate transaminase activity"/>
    <property type="evidence" value="ECO:0007669"/>
    <property type="project" value="UniProtKB-EC"/>
</dbReference>
<evidence type="ECO:0000256" key="28">
    <source>
        <dbReference type="SAM" id="MobiDB-lite"/>
    </source>
</evidence>
<evidence type="ECO:0000256" key="9">
    <source>
        <dbReference type="ARBA" id="ARBA00022603"/>
    </source>
</evidence>
<dbReference type="Xenbase" id="XB-GENE-957494">
    <property type="gene designation" value="abat"/>
</dbReference>
<evidence type="ECO:0000256" key="20">
    <source>
        <dbReference type="ARBA" id="ARBA00023157"/>
    </source>
</evidence>
<keyword evidence="13" id="KW-0531">Neurotransmitter degradation</keyword>
<dbReference type="Pfam" id="PF00202">
    <property type="entry name" value="Aminotran_3"/>
    <property type="match status" value="1"/>
</dbReference>
<evidence type="ECO:0000256" key="2">
    <source>
        <dbReference type="ARBA" id="ARBA00004305"/>
    </source>
</evidence>
<protein>
    <recommendedName>
        <fullName evidence="7">4-aminobutyrate aminotransferase, mitochondrial</fullName>
        <ecNumber evidence="6">2.6.1.19</ecNumber>
        <ecNumber evidence="5">2.6.1.22</ecNumber>
    </recommendedName>
    <alternativeName>
        <fullName evidence="24">(S)-3-amino-2-methylpropionate transaminase</fullName>
    </alternativeName>
    <alternativeName>
        <fullName evidence="25">GABA aminotransferase</fullName>
    </alternativeName>
    <alternativeName>
        <fullName evidence="23">Gamma-amino-N-butyrate transaminase</fullName>
    </alternativeName>
    <alternativeName>
        <fullName evidence="22">L-AIBAT</fullName>
    </alternativeName>
</protein>
<evidence type="ECO:0000256" key="15">
    <source>
        <dbReference type="ARBA" id="ARBA00022946"/>
    </source>
</evidence>
<feature type="compositionally biased region" description="Basic and acidic residues" evidence="28">
    <location>
        <begin position="53"/>
        <end position="69"/>
    </location>
</feature>
<dbReference type="PROSITE" id="PS00600">
    <property type="entry name" value="AA_TRANSFER_CLASS_3"/>
    <property type="match status" value="1"/>
</dbReference>
<evidence type="ECO:0000256" key="11">
    <source>
        <dbReference type="ARBA" id="ARBA00022691"/>
    </source>
</evidence>
<dbReference type="CDD" id="cd00610">
    <property type="entry name" value="OAT_like"/>
    <property type="match status" value="1"/>
</dbReference>
<comment type="subcellular location">
    <subcellularLocation>
        <location evidence="2">Mitochondrion matrix</location>
    </subcellularLocation>
</comment>
<evidence type="ECO:0000256" key="22">
    <source>
        <dbReference type="ARBA" id="ARBA00029760"/>
    </source>
</evidence>
<comment type="subunit">
    <text evidence="4">Homodimer; disulfide-linked.</text>
</comment>
<dbReference type="Gene3D" id="3.90.1150.10">
    <property type="entry name" value="Aspartate Aminotransferase, domain 1"/>
    <property type="match status" value="1"/>
</dbReference>
<dbReference type="InterPro" id="IPR029063">
    <property type="entry name" value="SAM-dependent_MTases_sf"/>
</dbReference>
<evidence type="ECO:0000256" key="1">
    <source>
        <dbReference type="ARBA" id="ARBA00001933"/>
    </source>
</evidence>
<dbReference type="InterPro" id="IPR005814">
    <property type="entry name" value="Aminotrans_3"/>
</dbReference>
<keyword evidence="9" id="KW-0489">Methyltransferase</keyword>
<name>A0A6I8SUI3_XENTR</name>
<keyword evidence="20" id="KW-1015">Disulfide bond</keyword>
<dbReference type="Pfam" id="PF10294">
    <property type="entry name" value="Methyltransf_16"/>
    <property type="match status" value="1"/>
</dbReference>
<accession>A0A6I8SUI3</accession>
<evidence type="ECO:0000256" key="19">
    <source>
        <dbReference type="ARBA" id="ARBA00023128"/>
    </source>
</evidence>
<evidence type="ECO:0000256" key="16">
    <source>
        <dbReference type="ARBA" id="ARBA00022990"/>
    </source>
</evidence>
<comment type="catalytic activity">
    <reaction evidence="26">
        <text>(S)-3-amino-2-methylpropanoate + 2-oxoglutarate = 2-methyl-3-oxopropanoate + L-glutamate</text>
        <dbReference type="Rhea" id="RHEA:13993"/>
        <dbReference type="ChEBI" id="CHEBI:16810"/>
        <dbReference type="ChEBI" id="CHEBI:29985"/>
        <dbReference type="ChEBI" id="CHEBI:57700"/>
        <dbReference type="ChEBI" id="CHEBI:58655"/>
        <dbReference type="EC" id="2.6.1.22"/>
    </reaction>
    <physiologicalReaction direction="left-to-right" evidence="26">
        <dbReference type="Rhea" id="RHEA:13994"/>
    </physiologicalReaction>
</comment>
<dbReference type="SUPFAM" id="SSF53335">
    <property type="entry name" value="S-adenosyl-L-methionine-dependent methyltransferases"/>
    <property type="match status" value="1"/>
</dbReference>
<evidence type="ECO:0000256" key="25">
    <source>
        <dbReference type="ARBA" id="ARBA00031787"/>
    </source>
</evidence>
<sequence length="887" mass="101059">MEEVTFTRDTILSEVHLHKRQKKHFMVRLNATGQPVFQSVFKIISMNSTLESVSKESDNKKREDTEKEYSSSPEDIQQNDSENVENLVDEDGDLEVTRRPQSFSEKNEQNYARNIVCPTILTIGNEEEYNCEENIYSSPNIVKIEHTMATPLEDVGKQVWRGAFLLADYILWQPDPFRDCTVLELGAGTGFTSIIMAMIAKTVYCTDVGEDLLEMCKRNVSLNKYLTESVGSKVIVKQLDWFKDNFSEDLESPYSWTENDIADLYDHMTVIIAADVIYDDDITDALFKTLYRISHSSRNPCTIYISTEKRFNFTIRHMDITCDAYNHFRRCLEKFENISDGKLKWTAKKIKPTFPQSFNYERIEHLKKLGTGLLAEACPLSVTELGKMASILLAHHVTFNLQQNSRLLLPCVRYISQAAAKKNVDFEYDSPLMKTEVPGPRSRELIKQLSTIQNSEAVHFFCNYEESRGNYLVDVDGNRMLDLYSQISSIPIGYNHPALIKILQQPQNLSTFVNRPALGILPPENFTEKLEDSLLSVGPKGLRQVITMSCGSCSNENAFKLIFMWYRNKERGHTGVTKEELDSCMINQFPGCPDYSILSFMGGFHGRTMGCLATTHSKAIHKLDIPSFDWPIAPFPRLKYPLEQFVKENQDEEARCLEEVEDLIVKYRKKKKTVAGIVVEPIQSEGGDNHASDDFFRKLRDISRKHGCAFLVDEVQTGGGSTGKFWAHEHWGMDDPADVVSFSKKLMTGGFFHKEEFRPNAPYRIFNTWLGDPSKNLLLAEVLNVIKREALLSNAVQAGKALLDGLLDFQTRYPHLVSRARGRGTFCSIDTPSDAIRNKLILQARNKGIVLGGCGDKSIRFRPTLVFKEHHAHLFLNIFNDILADFK</sequence>
<evidence type="ECO:0000256" key="26">
    <source>
        <dbReference type="ARBA" id="ARBA00033650"/>
    </source>
</evidence>
<dbReference type="GO" id="GO:0005759">
    <property type="term" value="C:mitochondrial matrix"/>
    <property type="evidence" value="ECO:0007669"/>
    <property type="project" value="UniProtKB-SubCell"/>
</dbReference>
<keyword evidence="16" id="KW-0007">Acetylation</keyword>
<evidence type="ECO:0000313" key="29">
    <source>
        <dbReference type="Ensembl" id="ENSXETP00000095794"/>
    </source>
</evidence>
<dbReference type="NCBIfam" id="TIGR00699">
    <property type="entry name" value="GABAtrns_euk"/>
    <property type="match status" value="1"/>
</dbReference>
<keyword evidence="19" id="KW-0496">Mitochondrion</keyword>
<evidence type="ECO:0000256" key="27">
    <source>
        <dbReference type="ARBA" id="ARBA00048671"/>
    </source>
</evidence>
<evidence type="ECO:0000256" key="14">
    <source>
        <dbReference type="ARBA" id="ARBA00022898"/>
    </source>
</evidence>
<evidence type="ECO:0000256" key="12">
    <source>
        <dbReference type="ARBA" id="ARBA00022723"/>
    </source>
</evidence>
<dbReference type="GeneTree" id="ENSGT00550000074885"/>
<keyword evidence="11" id="KW-0949">S-adenosyl-L-methionine</keyword>
<dbReference type="EC" id="2.6.1.22" evidence="5"/>
<dbReference type="InterPro" id="IPR015424">
    <property type="entry name" value="PyrdxlP-dep_Trfase"/>
</dbReference>
<dbReference type="FunCoup" id="A0A6I8SUI3">
    <property type="interactions" value="776"/>
</dbReference>
<dbReference type="FunFam" id="3.40.640.10:FF:000029">
    <property type="entry name" value="4-aminobutyrate aminotransferase, mitochondrial"/>
    <property type="match status" value="1"/>
</dbReference>
<evidence type="ECO:0000256" key="5">
    <source>
        <dbReference type="ARBA" id="ARBA00012876"/>
    </source>
</evidence>
<evidence type="ECO:0000256" key="24">
    <source>
        <dbReference type="ARBA" id="ARBA00030857"/>
    </source>
</evidence>
<dbReference type="EC" id="2.6.1.19" evidence="6"/>
<feature type="region of interest" description="Disordered" evidence="28">
    <location>
        <begin position="52"/>
        <end position="105"/>
    </location>
</feature>
<evidence type="ECO:0000256" key="18">
    <source>
        <dbReference type="ARBA" id="ARBA00023014"/>
    </source>
</evidence>
<proteinExistence type="inferred from homology"/>
<dbReference type="FunFam" id="3.90.1150.10:FF:000191">
    <property type="entry name" value="4-aminobutyrate aminotransferase, mitochondrial"/>
    <property type="match status" value="2"/>
</dbReference>
<keyword evidence="8" id="KW-0032">Aminotransferase</keyword>
<dbReference type="CDD" id="cd02440">
    <property type="entry name" value="AdoMet_MTases"/>
    <property type="match status" value="1"/>
</dbReference>
<evidence type="ECO:0000256" key="21">
    <source>
        <dbReference type="ARBA" id="ARBA00024748"/>
    </source>
</evidence>
<evidence type="ECO:0000256" key="17">
    <source>
        <dbReference type="ARBA" id="ARBA00023004"/>
    </source>
</evidence>
<dbReference type="Ensembl" id="ENSXETT00000097645">
    <property type="protein sequence ID" value="ENSXETP00000095794"/>
    <property type="gene ID" value="ENSXETG00000008691"/>
</dbReference>
<dbReference type="GO" id="GO:0047298">
    <property type="term" value="F:(S)-3-amino-2-methylpropionate transaminase activity"/>
    <property type="evidence" value="ECO:0007669"/>
    <property type="project" value="UniProtKB-EC"/>
</dbReference>
<dbReference type="Gene3D" id="3.40.640.10">
    <property type="entry name" value="Type I PLP-dependent aspartate aminotransferase-like (Major domain)"/>
    <property type="match status" value="1"/>
</dbReference>
<dbReference type="InterPro" id="IPR049704">
    <property type="entry name" value="Aminotrans_3_PPA_site"/>
</dbReference>
<comment type="catalytic activity">
    <reaction evidence="27">
        <text>4-aminobutanoate + 2-oxoglutarate = succinate semialdehyde + L-glutamate</text>
        <dbReference type="Rhea" id="RHEA:23352"/>
        <dbReference type="ChEBI" id="CHEBI:16810"/>
        <dbReference type="ChEBI" id="CHEBI:29985"/>
        <dbReference type="ChEBI" id="CHEBI:57706"/>
        <dbReference type="ChEBI" id="CHEBI:59888"/>
        <dbReference type="EC" id="2.6.1.19"/>
    </reaction>
    <physiologicalReaction direction="left-to-right" evidence="27">
        <dbReference type="Rhea" id="RHEA:23353"/>
    </physiologicalReaction>
</comment>
<dbReference type="PANTHER" id="PTHR43206:SF1">
    <property type="entry name" value="4-AMINOBUTYRATE AMINOTRANSFERASE, MITOCHONDRIAL"/>
    <property type="match status" value="1"/>
</dbReference>